<proteinExistence type="predicted"/>
<evidence type="ECO:0000256" key="3">
    <source>
        <dbReference type="PROSITE-ProRule" id="PRU00023"/>
    </source>
</evidence>
<evidence type="ECO:0000256" key="4">
    <source>
        <dbReference type="SAM" id="SignalP"/>
    </source>
</evidence>
<protein>
    <submittedName>
        <fullName evidence="5">Ankyrin repeat domain-containing protein</fullName>
    </submittedName>
</protein>
<dbReference type="Pfam" id="PF00023">
    <property type="entry name" value="Ank"/>
    <property type="match status" value="1"/>
</dbReference>
<feature type="repeat" description="ANK" evidence="3">
    <location>
        <begin position="224"/>
        <end position="256"/>
    </location>
</feature>
<dbReference type="PANTHER" id="PTHR24166">
    <property type="entry name" value="ROLLING PEBBLES, ISOFORM B"/>
    <property type="match status" value="1"/>
</dbReference>
<evidence type="ECO:0000256" key="2">
    <source>
        <dbReference type="ARBA" id="ARBA00023043"/>
    </source>
</evidence>
<evidence type="ECO:0000313" key="6">
    <source>
        <dbReference type="Proteomes" id="UP000624279"/>
    </source>
</evidence>
<gene>
    <name evidence="5" type="ORF">H8K55_19735</name>
</gene>
<dbReference type="InterPro" id="IPR050889">
    <property type="entry name" value="Dendritic_Spine_Reg/Scaffold"/>
</dbReference>
<evidence type="ECO:0000256" key="1">
    <source>
        <dbReference type="ARBA" id="ARBA00022737"/>
    </source>
</evidence>
<dbReference type="Gene3D" id="1.25.40.20">
    <property type="entry name" value="Ankyrin repeat-containing domain"/>
    <property type="match status" value="2"/>
</dbReference>
<dbReference type="PROSITE" id="PS50297">
    <property type="entry name" value="ANK_REP_REGION"/>
    <property type="match status" value="3"/>
</dbReference>
<organism evidence="5 6">
    <name type="scientific">Undibacterium flavidum</name>
    <dbReference type="NCBI Taxonomy" id="2762297"/>
    <lineage>
        <taxon>Bacteria</taxon>
        <taxon>Pseudomonadati</taxon>
        <taxon>Pseudomonadota</taxon>
        <taxon>Betaproteobacteria</taxon>
        <taxon>Burkholderiales</taxon>
        <taxon>Oxalobacteraceae</taxon>
        <taxon>Undibacterium</taxon>
    </lineage>
</organism>
<dbReference type="Pfam" id="PF12796">
    <property type="entry name" value="Ank_2"/>
    <property type="match status" value="1"/>
</dbReference>
<keyword evidence="1" id="KW-0677">Repeat</keyword>
<reference evidence="5 6" key="1">
    <citation type="submission" date="2020-08" db="EMBL/GenBank/DDBJ databases">
        <title>Novel species isolated from subtropical streams in China.</title>
        <authorList>
            <person name="Lu H."/>
        </authorList>
    </citation>
    <scope>NUCLEOTIDE SEQUENCE [LARGE SCALE GENOMIC DNA]</scope>
    <source>
        <strain evidence="5 6">LX15W</strain>
    </source>
</reference>
<evidence type="ECO:0000313" key="5">
    <source>
        <dbReference type="EMBL" id="MBC3875830.1"/>
    </source>
</evidence>
<sequence length="292" mass="32122">MKPYTSYKKFLPSLLLIAGIFISMANFALAQTVSNEDKLLEAVRDGKTVVFKALLNSGANPQWRDKDGYDAFDYAIERHQFDISQLLLQHALDKTLNSEVDKRYVDAILNRQALTNQTTSTPIKIALLRLLANQGKTAEVMQLIQTGLPVDAGAETGYTALALAVRWQHKELLTQLLQAGADPNTHTNSCYQTTALMEASRDGNVDIAKQLISKGAKVNEPDKFGDHALNWAAFFGHLEFAQLLLTHGADLTRTGQTDDNALDVAIRQGHSKLVELLKNAGAKPHLKKSGNQ</sequence>
<comment type="caution">
    <text evidence="5">The sequence shown here is derived from an EMBL/GenBank/DDBJ whole genome shotgun (WGS) entry which is preliminary data.</text>
</comment>
<dbReference type="Proteomes" id="UP000624279">
    <property type="component" value="Unassembled WGS sequence"/>
</dbReference>
<feature type="signal peptide" evidence="4">
    <location>
        <begin position="1"/>
        <end position="30"/>
    </location>
</feature>
<keyword evidence="6" id="KW-1185">Reference proteome</keyword>
<feature type="chain" id="PRO_5047405557" evidence="4">
    <location>
        <begin position="31"/>
        <end position="292"/>
    </location>
</feature>
<dbReference type="PANTHER" id="PTHR24166:SF48">
    <property type="entry name" value="PROTEIN VAPYRIN"/>
    <property type="match status" value="1"/>
</dbReference>
<feature type="repeat" description="ANK" evidence="3">
    <location>
        <begin position="191"/>
        <end position="223"/>
    </location>
</feature>
<dbReference type="PROSITE" id="PS50088">
    <property type="entry name" value="ANK_REPEAT"/>
    <property type="match status" value="3"/>
</dbReference>
<keyword evidence="2 3" id="KW-0040">ANK repeat</keyword>
<feature type="repeat" description="ANK" evidence="3">
    <location>
        <begin position="156"/>
        <end position="188"/>
    </location>
</feature>
<dbReference type="InterPro" id="IPR002110">
    <property type="entry name" value="Ankyrin_rpt"/>
</dbReference>
<dbReference type="SUPFAM" id="SSF48403">
    <property type="entry name" value="Ankyrin repeat"/>
    <property type="match status" value="1"/>
</dbReference>
<dbReference type="EMBL" id="JACOGA010000024">
    <property type="protein sequence ID" value="MBC3875830.1"/>
    <property type="molecule type" value="Genomic_DNA"/>
</dbReference>
<name>A0ABR6YGW6_9BURK</name>
<dbReference type="SMART" id="SM00248">
    <property type="entry name" value="ANK"/>
    <property type="match status" value="6"/>
</dbReference>
<dbReference type="RefSeq" id="WP_186943790.1">
    <property type="nucleotide sequence ID" value="NZ_JACOGA010000024.1"/>
</dbReference>
<dbReference type="InterPro" id="IPR036770">
    <property type="entry name" value="Ankyrin_rpt-contain_sf"/>
</dbReference>
<accession>A0ABR6YGW6</accession>
<keyword evidence="4" id="KW-0732">Signal</keyword>